<gene>
    <name evidence="1" type="ORF">KSB_29390</name>
</gene>
<evidence type="ECO:0000313" key="2">
    <source>
        <dbReference type="Proteomes" id="UP000654345"/>
    </source>
</evidence>
<dbReference type="Proteomes" id="UP000654345">
    <property type="component" value="Unassembled WGS sequence"/>
</dbReference>
<organism evidence="1 2">
    <name type="scientific">Ktedonobacter robiniae</name>
    <dbReference type="NCBI Taxonomy" id="2778365"/>
    <lineage>
        <taxon>Bacteria</taxon>
        <taxon>Bacillati</taxon>
        <taxon>Chloroflexota</taxon>
        <taxon>Ktedonobacteria</taxon>
        <taxon>Ktedonobacterales</taxon>
        <taxon>Ktedonobacteraceae</taxon>
        <taxon>Ktedonobacter</taxon>
    </lineage>
</organism>
<accession>A0ABQ3UP05</accession>
<comment type="caution">
    <text evidence="1">The sequence shown here is derived from an EMBL/GenBank/DDBJ whole genome shotgun (WGS) entry which is preliminary data.</text>
</comment>
<reference evidence="1 2" key="1">
    <citation type="journal article" date="2021" name="Int. J. Syst. Evol. Microbiol.">
        <title>Reticulibacter mediterranei gen. nov., sp. nov., within the new family Reticulibacteraceae fam. nov., and Ktedonospora formicarum gen. nov., sp. nov., Ktedonobacter robiniae sp. nov., Dictyobacter formicarum sp. nov. and Dictyobacter arantiisoli sp. nov., belonging to the class Ktedonobacteria.</title>
        <authorList>
            <person name="Yabe S."/>
            <person name="Zheng Y."/>
            <person name="Wang C.M."/>
            <person name="Sakai Y."/>
            <person name="Abe K."/>
            <person name="Yokota A."/>
            <person name="Donadio S."/>
            <person name="Cavaletti L."/>
            <person name="Monciardini P."/>
        </authorList>
    </citation>
    <scope>NUCLEOTIDE SEQUENCE [LARGE SCALE GENOMIC DNA]</scope>
    <source>
        <strain evidence="1 2">SOSP1-30</strain>
    </source>
</reference>
<evidence type="ECO:0000313" key="1">
    <source>
        <dbReference type="EMBL" id="GHO54464.1"/>
    </source>
</evidence>
<keyword evidence="2" id="KW-1185">Reference proteome</keyword>
<sequence>MSTELQRLRLPLYWRDMVREQMVQAAQQAGFDSEAMEREKERLRLKRDRILKQHREGYIEDEEMEAEMAAVELALRSLEVPETNGIRLEEVIEAGERLPGMAALWNVATAEERRDIVMHILEPGGLGYDVEHQHIAAIIPRPAFLPVLRMLEGVIEHEETTGTLIVLR</sequence>
<proteinExistence type="predicted"/>
<dbReference type="RefSeq" id="WP_201371174.1">
    <property type="nucleotide sequence ID" value="NZ_BNJG01000001.1"/>
</dbReference>
<name>A0ABQ3UP05_9CHLR</name>
<dbReference type="EMBL" id="BNJG01000001">
    <property type="protein sequence ID" value="GHO54464.1"/>
    <property type="molecule type" value="Genomic_DNA"/>
</dbReference>
<evidence type="ECO:0008006" key="3">
    <source>
        <dbReference type="Google" id="ProtNLM"/>
    </source>
</evidence>
<protein>
    <recommendedName>
        <fullName evidence="3">V-type ATP synthase subunit E</fullName>
    </recommendedName>
</protein>